<evidence type="ECO:0000256" key="5">
    <source>
        <dbReference type="ARBA" id="ARBA00022676"/>
    </source>
</evidence>
<dbReference type="EC" id="2.4.1.25" evidence="3 10"/>
<proteinExistence type="inferred from homology"/>
<evidence type="ECO:0000256" key="10">
    <source>
        <dbReference type="RuleBase" id="RU361207"/>
    </source>
</evidence>
<gene>
    <name evidence="12" type="primary">malQ</name>
    <name evidence="12" type="ORF">M3I41_03335</name>
</gene>
<evidence type="ECO:0000256" key="9">
    <source>
        <dbReference type="ARBA" id="ARBA00031501"/>
    </source>
</evidence>
<comment type="catalytic activity">
    <reaction evidence="1 10">
        <text>Transfers a segment of a (1-&gt;4)-alpha-D-glucan to a new position in an acceptor, which may be glucose or a (1-&gt;4)-alpha-D-glucan.</text>
        <dbReference type="EC" id="2.4.1.25"/>
    </reaction>
</comment>
<feature type="domain" description="MalQ N-terminal beta-sandwich" evidence="11">
    <location>
        <begin position="75"/>
        <end position="167"/>
    </location>
</feature>
<dbReference type="PANTHER" id="PTHR32438">
    <property type="entry name" value="4-ALPHA-GLUCANOTRANSFERASE DPE1, CHLOROPLASTIC/AMYLOPLASTIC"/>
    <property type="match status" value="1"/>
</dbReference>
<evidence type="ECO:0000256" key="3">
    <source>
        <dbReference type="ARBA" id="ARBA00012560"/>
    </source>
</evidence>
<keyword evidence="5 10" id="KW-0328">Glycosyltransferase</keyword>
<keyword evidence="6 10" id="KW-0808">Transferase</keyword>
<comment type="similarity">
    <text evidence="2 10">Belongs to the disproportionating enzyme family.</text>
</comment>
<organism evidence="12 13">
    <name type="scientific">Actinomyces graevenitzii</name>
    <dbReference type="NCBI Taxonomy" id="55565"/>
    <lineage>
        <taxon>Bacteria</taxon>
        <taxon>Bacillati</taxon>
        <taxon>Actinomycetota</taxon>
        <taxon>Actinomycetes</taxon>
        <taxon>Actinomycetales</taxon>
        <taxon>Actinomycetaceae</taxon>
        <taxon>Actinomyces</taxon>
    </lineage>
</organism>
<dbReference type="AlphaFoldDB" id="A0A9E7AN33"/>
<evidence type="ECO:0000259" key="11">
    <source>
        <dbReference type="Pfam" id="PF21226"/>
    </source>
</evidence>
<evidence type="ECO:0000256" key="2">
    <source>
        <dbReference type="ARBA" id="ARBA00005684"/>
    </source>
</evidence>
<evidence type="ECO:0000256" key="7">
    <source>
        <dbReference type="ARBA" id="ARBA00023277"/>
    </source>
</evidence>
<sequence length="714" mass="79143">MSENFEWQQPEPAVIELAQAHGVGTEYWDYYGNQANPSRQTLLAVLTALGVDVSSDEAIARSLEDAHLGFWRQTLPGFTVVRQGHWKHVPVHVPDGSSVRVDVVLETGGTVALEQVDDWESPRWVDGVFTGQASFGLPTDLPLGWHELVAYVGDDAQGVRAPMAVVPDRLELPAALGQHSYGVMTQLYSVRSNDSWGIGDLDDLTELSSFLGDEGADFILINPLHASEVVPPLTDSPYLPVTRRFVNPIYIRPENIAEVARLSGPQRSLLHWGLDELRPLNTSAAPIDRDVVFKAKREALEVIYDAGRSRSRQRDFERFRAEQGDGLERFALWCALCEKYGPMESWPEHLRDANSAFVANEAHALAGRIDFYAWLQWIVDEQLQRAQAEAKASGMSLGIMHDLAVGINPHGADVWTTPEVFAAGVSVGAPPDMYSPLGQNWSPPPFSPTGLAKAGYAPLRDMVRTVLRHAGALRLDHVMGFFRLWWIPEGHSPKEGAYVYYDYEAMIGIVLLEAQRAGALVIGEDLGTVEPWVRAHLAERGVLGTSVLWFEKMEGDWPLYADRYRVDALSTVNTHDLPPTAGYLADEHVALRSRLGLLDCDKEVALRESRKEREKMLIRLREYGLLGDDPTEREVIEALYAYVLQTPSRLVGVSLVDGVGERRTQNLPGTGEDEYPNWKMPLCDGSGDPVLVEDLPNNARLLSLLAVARAGVVK</sequence>
<evidence type="ECO:0000313" key="12">
    <source>
        <dbReference type="EMBL" id="UQF80317.1"/>
    </source>
</evidence>
<dbReference type="Proteomes" id="UP000830236">
    <property type="component" value="Chromosome"/>
</dbReference>
<dbReference type="GO" id="GO:0005975">
    <property type="term" value="P:carbohydrate metabolic process"/>
    <property type="evidence" value="ECO:0007669"/>
    <property type="project" value="InterPro"/>
</dbReference>
<protein>
    <recommendedName>
        <fullName evidence="4 10">4-alpha-glucanotransferase</fullName>
        <ecNumber evidence="3 10">2.4.1.25</ecNumber>
    </recommendedName>
    <alternativeName>
        <fullName evidence="8 10">Amylomaltase</fullName>
    </alternativeName>
    <alternativeName>
        <fullName evidence="9 10">Disproportionating enzyme</fullName>
    </alternativeName>
</protein>
<dbReference type="Gene3D" id="3.20.20.80">
    <property type="entry name" value="Glycosidases"/>
    <property type="match status" value="1"/>
</dbReference>
<reference evidence="12" key="1">
    <citation type="submission" date="2022-05" db="EMBL/GenBank/DDBJ databases">
        <title>Using nanopore sequencing to obtain complete genomes from saliva samples.</title>
        <authorList>
            <person name="Baker J.L."/>
        </authorList>
    </citation>
    <scope>NUCLEOTIDE SEQUENCE</scope>
    <source>
        <strain evidence="12">JCVI-JB-Ag32</strain>
    </source>
</reference>
<evidence type="ECO:0000256" key="4">
    <source>
        <dbReference type="ARBA" id="ARBA00020295"/>
    </source>
</evidence>
<dbReference type="EMBL" id="CP097095">
    <property type="protein sequence ID" value="UQF80317.1"/>
    <property type="molecule type" value="Genomic_DNA"/>
</dbReference>
<dbReference type="SUPFAM" id="SSF51445">
    <property type="entry name" value="(Trans)glycosidases"/>
    <property type="match status" value="1"/>
</dbReference>
<evidence type="ECO:0000256" key="1">
    <source>
        <dbReference type="ARBA" id="ARBA00000439"/>
    </source>
</evidence>
<dbReference type="Pfam" id="PF02446">
    <property type="entry name" value="Glyco_hydro_77"/>
    <property type="match status" value="1"/>
</dbReference>
<dbReference type="InterPro" id="IPR048458">
    <property type="entry name" value="MalQ_N"/>
</dbReference>
<dbReference type="InterPro" id="IPR017853">
    <property type="entry name" value="GH"/>
</dbReference>
<evidence type="ECO:0000313" key="13">
    <source>
        <dbReference type="Proteomes" id="UP000830236"/>
    </source>
</evidence>
<keyword evidence="7 10" id="KW-0119">Carbohydrate metabolism</keyword>
<dbReference type="InterPro" id="IPR003385">
    <property type="entry name" value="Glyco_hydro_77"/>
</dbReference>
<accession>A0A9E7AN33</accession>
<name>A0A9E7AN33_9ACTO</name>
<dbReference type="PANTHER" id="PTHR32438:SF5">
    <property type="entry name" value="4-ALPHA-GLUCANOTRANSFERASE DPE1, CHLOROPLASTIC_AMYLOPLASTIC"/>
    <property type="match status" value="1"/>
</dbReference>
<evidence type="ECO:0000256" key="6">
    <source>
        <dbReference type="ARBA" id="ARBA00022679"/>
    </source>
</evidence>
<dbReference type="KEGG" id="agh:M3I41_03335"/>
<dbReference type="NCBIfam" id="TIGR00217">
    <property type="entry name" value="malQ"/>
    <property type="match status" value="1"/>
</dbReference>
<evidence type="ECO:0000256" key="8">
    <source>
        <dbReference type="ARBA" id="ARBA00031423"/>
    </source>
</evidence>
<dbReference type="GO" id="GO:0004134">
    <property type="term" value="F:4-alpha-glucanotransferase activity"/>
    <property type="evidence" value="ECO:0007669"/>
    <property type="project" value="UniProtKB-EC"/>
</dbReference>
<dbReference type="Pfam" id="PF21226">
    <property type="entry name" value="MalQ_N"/>
    <property type="match status" value="1"/>
</dbReference>